<dbReference type="SMART" id="SM00448">
    <property type="entry name" value="REC"/>
    <property type="match status" value="1"/>
</dbReference>
<accession>A0A833N470</accession>
<dbReference type="InterPro" id="IPR050595">
    <property type="entry name" value="Bact_response_regulator"/>
</dbReference>
<dbReference type="Gene3D" id="3.40.50.2300">
    <property type="match status" value="1"/>
</dbReference>
<dbReference type="AlphaFoldDB" id="A0A833N470"/>
<evidence type="ECO:0000256" key="1">
    <source>
        <dbReference type="ARBA" id="ARBA00022553"/>
    </source>
</evidence>
<dbReference type="Pfam" id="PF00072">
    <property type="entry name" value="Response_reg"/>
    <property type="match status" value="1"/>
</dbReference>
<dbReference type="Proteomes" id="UP000442694">
    <property type="component" value="Unassembled WGS sequence"/>
</dbReference>
<name>A0A833N470_9BACT</name>
<dbReference type="EMBL" id="WFLN01000007">
    <property type="protein sequence ID" value="KAB8029971.1"/>
    <property type="molecule type" value="Genomic_DNA"/>
</dbReference>
<protein>
    <submittedName>
        <fullName evidence="4">Response regulator</fullName>
    </submittedName>
</protein>
<dbReference type="InterPro" id="IPR001789">
    <property type="entry name" value="Sig_transdc_resp-reg_receiver"/>
</dbReference>
<sequence>MAKTILIVDDAITVRNLAKYALSRGGYNILEAEDGSVGLAVTRSNNVDLIISDLNMPKMNGLELAKAIKSDPKTQNIPIFMLSTVASQEVAQQGKEIGIMVWIVKPFVPDKLLAAVKRVLD</sequence>
<evidence type="ECO:0000313" key="4">
    <source>
        <dbReference type="EMBL" id="KAB8029971.1"/>
    </source>
</evidence>
<gene>
    <name evidence="4" type="ORF">GCL57_10570</name>
</gene>
<dbReference type="PROSITE" id="PS50110">
    <property type="entry name" value="RESPONSE_REGULATORY"/>
    <property type="match status" value="1"/>
</dbReference>
<dbReference type="PANTHER" id="PTHR44591:SF25">
    <property type="entry name" value="CHEMOTAXIS TWO-COMPONENT RESPONSE REGULATOR"/>
    <property type="match status" value="1"/>
</dbReference>
<evidence type="ECO:0000313" key="5">
    <source>
        <dbReference type="Proteomes" id="UP000442694"/>
    </source>
</evidence>
<evidence type="ECO:0000256" key="2">
    <source>
        <dbReference type="PROSITE-ProRule" id="PRU00169"/>
    </source>
</evidence>
<comment type="caution">
    <text evidence="4">The sequence shown here is derived from an EMBL/GenBank/DDBJ whole genome shotgun (WGS) entry which is preliminary data.</text>
</comment>
<keyword evidence="5" id="KW-1185">Reference proteome</keyword>
<evidence type="ECO:0000259" key="3">
    <source>
        <dbReference type="PROSITE" id="PS50110"/>
    </source>
</evidence>
<proteinExistence type="predicted"/>
<dbReference type="PANTHER" id="PTHR44591">
    <property type="entry name" value="STRESS RESPONSE REGULATOR PROTEIN 1"/>
    <property type="match status" value="1"/>
</dbReference>
<dbReference type="RefSeq" id="WP_152213313.1">
    <property type="nucleotide sequence ID" value="NZ_WFLN01000007.1"/>
</dbReference>
<dbReference type="GO" id="GO:0000160">
    <property type="term" value="P:phosphorelay signal transduction system"/>
    <property type="evidence" value="ECO:0007669"/>
    <property type="project" value="InterPro"/>
</dbReference>
<organism evidence="4 5">
    <name type="scientific">Fluviispira multicolorata</name>
    <dbReference type="NCBI Taxonomy" id="2654512"/>
    <lineage>
        <taxon>Bacteria</taxon>
        <taxon>Pseudomonadati</taxon>
        <taxon>Bdellovibrionota</taxon>
        <taxon>Oligoflexia</taxon>
        <taxon>Silvanigrellales</taxon>
        <taxon>Silvanigrellaceae</taxon>
        <taxon>Fluviispira</taxon>
    </lineage>
</organism>
<reference evidence="4 5" key="1">
    <citation type="submission" date="2019-10" db="EMBL/GenBank/DDBJ databases">
        <title>New genus of Silvanigrellaceae.</title>
        <authorList>
            <person name="Pitt A."/>
            <person name="Hahn M.W."/>
        </authorList>
    </citation>
    <scope>NUCLEOTIDE SEQUENCE [LARGE SCALE GENOMIC DNA]</scope>
    <source>
        <strain evidence="4 5">33A1-SZDP</strain>
    </source>
</reference>
<feature type="modified residue" description="4-aspartylphosphate" evidence="2">
    <location>
        <position position="53"/>
    </location>
</feature>
<dbReference type="InterPro" id="IPR011006">
    <property type="entry name" value="CheY-like_superfamily"/>
</dbReference>
<feature type="domain" description="Response regulatory" evidence="3">
    <location>
        <begin position="4"/>
        <end position="120"/>
    </location>
</feature>
<dbReference type="SUPFAM" id="SSF52172">
    <property type="entry name" value="CheY-like"/>
    <property type="match status" value="1"/>
</dbReference>
<keyword evidence="1 2" id="KW-0597">Phosphoprotein</keyword>